<dbReference type="EMBL" id="JAJDKZ010000017">
    <property type="protein sequence ID" value="MCB8610385.1"/>
    <property type="molecule type" value="Genomic_DNA"/>
</dbReference>
<dbReference type="InterPro" id="IPR024411">
    <property type="entry name" value="Tail_terminator_phage"/>
</dbReference>
<name>A0AAW4VSU3_9FIRM</name>
<accession>A0AAW4VSU3</accession>
<dbReference type="AlphaFoldDB" id="A0AAW4VSU3"/>
<reference evidence="1" key="1">
    <citation type="submission" date="2021-10" db="EMBL/GenBank/DDBJ databases">
        <title>Collection of gut derived symbiotic bacterial strains cultured from healthy donors.</title>
        <authorList>
            <person name="Lin H."/>
            <person name="Littmann E."/>
            <person name="Kohout C."/>
            <person name="Pamer E.G."/>
        </authorList>
    </citation>
    <scope>NUCLEOTIDE SEQUENCE</scope>
    <source>
        <strain evidence="1">DFI.4.48</strain>
    </source>
</reference>
<organism evidence="1 2">
    <name type="scientific">Faecalibacillus faecis</name>
    <dbReference type="NCBI Taxonomy" id="1982628"/>
    <lineage>
        <taxon>Bacteria</taxon>
        <taxon>Bacillati</taxon>
        <taxon>Bacillota</taxon>
        <taxon>Erysipelotrichia</taxon>
        <taxon>Erysipelotrichales</taxon>
        <taxon>Coprobacillaceae</taxon>
        <taxon>Faecalibacillus</taxon>
    </lineage>
</organism>
<evidence type="ECO:0000313" key="1">
    <source>
        <dbReference type="EMBL" id="MCB8610385.1"/>
    </source>
</evidence>
<dbReference type="RefSeq" id="WP_227279594.1">
    <property type="nucleotide sequence ID" value="NZ_JAJDKR010000016.1"/>
</dbReference>
<dbReference type="Pfam" id="PF12691">
    <property type="entry name" value="Phage_tail_terminator_6"/>
    <property type="match status" value="1"/>
</dbReference>
<proteinExistence type="predicted"/>
<gene>
    <name evidence="1" type="ORF">LJD69_07230</name>
</gene>
<dbReference type="Proteomes" id="UP001198439">
    <property type="component" value="Unassembled WGS sequence"/>
</dbReference>
<protein>
    <submittedName>
        <fullName evidence="1">Minor capsid protein</fullName>
    </submittedName>
</protein>
<sequence>MMTLKEVKDFLKTQVEADNWKIGTYDNSKDKTICVRNLTSNRNKLALGGLKNTSTRTKGISIVVHWNKNPDETERISQQIHNVFYGQHPLINDKQVVLCEMRSDEPISLGTDSSGVYEYVIELWITYKEE</sequence>
<comment type="caution">
    <text evidence="1">The sequence shown here is derived from an EMBL/GenBank/DDBJ whole genome shotgun (WGS) entry which is preliminary data.</text>
</comment>
<evidence type="ECO:0000313" key="2">
    <source>
        <dbReference type="Proteomes" id="UP001198439"/>
    </source>
</evidence>